<dbReference type="RefSeq" id="WP_010527870.1">
    <property type="nucleotide sequence ID" value="NZ_AFSL01000064.1"/>
</dbReference>
<reference evidence="8 9" key="1">
    <citation type="submission" date="2016-10" db="EMBL/GenBank/DDBJ databases">
        <authorList>
            <person name="de Groot N.N."/>
        </authorList>
    </citation>
    <scope>NUCLEOTIDE SEQUENCE [LARGE SCALE GENOMIC DNA]</scope>
    <source>
        <strain evidence="8 9">DSM 19012</strain>
    </source>
</reference>
<dbReference type="GO" id="GO:0004222">
    <property type="term" value="F:metalloendopeptidase activity"/>
    <property type="evidence" value="ECO:0007669"/>
    <property type="project" value="InterPro"/>
</dbReference>
<evidence type="ECO:0000256" key="1">
    <source>
        <dbReference type="ARBA" id="ARBA00022670"/>
    </source>
</evidence>
<evidence type="ECO:0000256" key="3">
    <source>
        <dbReference type="ARBA" id="ARBA00022801"/>
    </source>
</evidence>
<evidence type="ECO:0000259" key="7">
    <source>
        <dbReference type="Pfam" id="PF01435"/>
    </source>
</evidence>
<evidence type="ECO:0000313" key="8">
    <source>
        <dbReference type="EMBL" id="SFD89207.1"/>
    </source>
</evidence>
<keyword evidence="4 6" id="KW-0862">Zinc</keyword>
<keyword evidence="1 6" id="KW-0645">Protease</keyword>
<dbReference type="STRING" id="385682.SAMN05444380_103184"/>
<keyword evidence="9" id="KW-1185">Reference proteome</keyword>
<evidence type="ECO:0000313" key="9">
    <source>
        <dbReference type="Proteomes" id="UP000181976"/>
    </source>
</evidence>
<dbReference type="Pfam" id="PF01435">
    <property type="entry name" value="Peptidase_M48"/>
    <property type="match status" value="1"/>
</dbReference>
<keyword evidence="5 6" id="KW-0482">Metalloprotease</keyword>
<dbReference type="InterPro" id="IPR001915">
    <property type="entry name" value="Peptidase_M48"/>
</dbReference>
<feature type="domain" description="Peptidase M48" evidence="7">
    <location>
        <begin position="74"/>
        <end position="257"/>
    </location>
</feature>
<dbReference type="EMBL" id="FONA01000003">
    <property type="protein sequence ID" value="SFD89207.1"/>
    <property type="molecule type" value="Genomic_DNA"/>
</dbReference>
<evidence type="ECO:0000256" key="2">
    <source>
        <dbReference type="ARBA" id="ARBA00022723"/>
    </source>
</evidence>
<keyword evidence="2" id="KW-0479">Metal-binding</keyword>
<dbReference type="InterPro" id="IPR051156">
    <property type="entry name" value="Mito/Outer_Membr_Metalloprot"/>
</dbReference>
<dbReference type="GO" id="GO:0051603">
    <property type="term" value="P:proteolysis involved in protein catabolic process"/>
    <property type="evidence" value="ECO:0007669"/>
    <property type="project" value="TreeGrafter"/>
</dbReference>
<comment type="cofactor">
    <cofactor evidence="6">
        <name>Zn(2+)</name>
        <dbReference type="ChEBI" id="CHEBI:29105"/>
    </cofactor>
    <text evidence="6">Binds 1 zinc ion per subunit.</text>
</comment>
<dbReference type="PANTHER" id="PTHR22726">
    <property type="entry name" value="METALLOENDOPEPTIDASE OMA1"/>
    <property type="match status" value="1"/>
</dbReference>
<organism evidence="8 9">
    <name type="scientific">Thermophagus xiamenensis</name>
    <dbReference type="NCBI Taxonomy" id="385682"/>
    <lineage>
        <taxon>Bacteria</taxon>
        <taxon>Pseudomonadati</taxon>
        <taxon>Bacteroidota</taxon>
        <taxon>Bacteroidia</taxon>
        <taxon>Marinilabiliales</taxon>
        <taxon>Marinilabiliaceae</taxon>
        <taxon>Thermophagus</taxon>
    </lineage>
</organism>
<sequence>MKKVNYLLFLFIIILESILISCSTVPITGRKQLNLLPESEIMAMSLTQYEEFLKQNKLSEDKEQTEMVKRVGKRIANAVERYFEEHGMSDRIKDFEWEFNLVEDDTPNAWCMPGGKVVVYTGILPITQDETGLAVVMGHEIAHAVARHGNERMSQQLTVQGFGTVLSVALDEKPEQTQNIFLSAYGISTQLGIMLPYSRTHETEADKLGLIFMAMAGYNPREAVNFWERMSQQGGQKPPEFLSTHPADETRAKNLEEFMPEALKFYNPSQN</sequence>
<dbReference type="PANTHER" id="PTHR22726:SF1">
    <property type="entry name" value="METALLOENDOPEPTIDASE OMA1, MITOCHONDRIAL"/>
    <property type="match status" value="1"/>
</dbReference>
<dbReference type="InParanoid" id="A0A1I1W215"/>
<dbReference type="GO" id="GO:0016020">
    <property type="term" value="C:membrane"/>
    <property type="evidence" value="ECO:0007669"/>
    <property type="project" value="TreeGrafter"/>
</dbReference>
<comment type="similarity">
    <text evidence="6">Belongs to the peptidase M48 family.</text>
</comment>
<evidence type="ECO:0000256" key="5">
    <source>
        <dbReference type="ARBA" id="ARBA00023049"/>
    </source>
</evidence>
<gene>
    <name evidence="8" type="ORF">SAMN05444380_103184</name>
</gene>
<dbReference type="OrthoDB" id="9810445at2"/>
<dbReference type="GO" id="GO:0046872">
    <property type="term" value="F:metal ion binding"/>
    <property type="evidence" value="ECO:0007669"/>
    <property type="project" value="UniProtKB-KW"/>
</dbReference>
<protein>
    <submittedName>
        <fullName evidence="8">Peptidase family M48</fullName>
    </submittedName>
</protein>
<evidence type="ECO:0000256" key="6">
    <source>
        <dbReference type="RuleBase" id="RU003983"/>
    </source>
</evidence>
<evidence type="ECO:0000256" key="4">
    <source>
        <dbReference type="ARBA" id="ARBA00022833"/>
    </source>
</evidence>
<dbReference type="FunCoup" id="A0A1I1W215">
    <property type="interactions" value="92"/>
</dbReference>
<accession>A0A1I1W215</accession>
<dbReference type="CDD" id="cd07331">
    <property type="entry name" value="M48C_Oma1_like"/>
    <property type="match status" value="1"/>
</dbReference>
<dbReference type="AlphaFoldDB" id="A0A1I1W215"/>
<name>A0A1I1W215_9BACT</name>
<dbReference type="Proteomes" id="UP000181976">
    <property type="component" value="Unassembled WGS sequence"/>
</dbReference>
<proteinExistence type="inferred from homology"/>
<dbReference type="Gene3D" id="3.30.2010.10">
    <property type="entry name" value="Metalloproteases ('zincins'), catalytic domain"/>
    <property type="match status" value="1"/>
</dbReference>
<keyword evidence="3 6" id="KW-0378">Hydrolase</keyword>
<dbReference type="eggNOG" id="COG0501">
    <property type="taxonomic scope" value="Bacteria"/>
</dbReference>